<name>A0A7S2M532_9STRA</name>
<dbReference type="InterPro" id="IPR033646">
    <property type="entry name" value="CLU-central"/>
</dbReference>
<keyword evidence="2" id="KW-0802">TPR repeat</keyword>
<evidence type="ECO:0000313" key="5">
    <source>
        <dbReference type="EMBL" id="CAD9625306.1"/>
    </source>
</evidence>
<feature type="compositionally biased region" description="Basic and acidic residues" evidence="3">
    <location>
        <begin position="861"/>
        <end position="873"/>
    </location>
</feature>
<dbReference type="SUPFAM" id="SSF48452">
    <property type="entry name" value="TPR-like"/>
    <property type="match status" value="1"/>
</dbReference>
<dbReference type="CDD" id="cd15466">
    <property type="entry name" value="CLU-central"/>
    <property type="match status" value="1"/>
</dbReference>
<feature type="compositionally biased region" description="Low complexity" evidence="3">
    <location>
        <begin position="378"/>
        <end position="392"/>
    </location>
</feature>
<feature type="region of interest" description="Disordered" evidence="3">
    <location>
        <begin position="128"/>
        <end position="165"/>
    </location>
</feature>
<protein>
    <recommendedName>
        <fullName evidence="4">Clu domain-containing protein</fullName>
    </recommendedName>
</protein>
<dbReference type="InterPro" id="IPR027523">
    <property type="entry name" value="CLU_prot"/>
</dbReference>
<proteinExistence type="predicted"/>
<dbReference type="Pfam" id="PF13236">
    <property type="entry name" value="CLU"/>
    <property type="match status" value="1"/>
</dbReference>
<evidence type="ECO:0000256" key="3">
    <source>
        <dbReference type="SAM" id="MobiDB-lite"/>
    </source>
</evidence>
<accession>A0A7S2M532</accession>
<dbReference type="PROSITE" id="PS51823">
    <property type="entry name" value="CLU"/>
    <property type="match status" value="1"/>
</dbReference>
<feature type="region of interest" description="Disordered" evidence="3">
    <location>
        <begin position="307"/>
        <end position="346"/>
    </location>
</feature>
<feature type="compositionally biased region" description="Acidic residues" evidence="3">
    <location>
        <begin position="34"/>
        <end position="52"/>
    </location>
</feature>
<evidence type="ECO:0000259" key="4">
    <source>
        <dbReference type="PROSITE" id="PS51823"/>
    </source>
</evidence>
<feature type="region of interest" description="Disordered" evidence="3">
    <location>
        <begin position="975"/>
        <end position="994"/>
    </location>
</feature>
<organism evidence="5">
    <name type="scientific">Skeletonema marinoi</name>
    <dbReference type="NCBI Taxonomy" id="267567"/>
    <lineage>
        <taxon>Eukaryota</taxon>
        <taxon>Sar</taxon>
        <taxon>Stramenopiles</taxon>
        <taxon>Ochrophyta</taxon>
        <taxon>Bacillariophyta</taxon>
        <taxon>Coscinodiscophyceae</taxon>
        <taxon>Thalassiosirophycidae</taxon>
        <taxon>Thalassiosirales</taxon>
        <taxon>Skeletonemataceae</taxon>
        <taxon>Skeletonema</taxon>
        <taxon>Skeletonema marinoi-dohrnii complex</taxon>
    </lineage>
</organism>
<feature type="compositionally biased region" description="Basic residues" evidence="3">
    <location>
        <begin position="410"/>
        <end position="421"/>
    </location>
</feature>
<evidence type="ECO:0000256" key="1">
    <source>
        <dbReference type="ARBA" id="ARBA00022490"/>
    </source>
</evidence>
<dbReference type="PANTHER" id="PTHR12601">
    <property type="entry name" value="EUKARYOTIC TRANSLATION INITIATION FACTOR 3 SUBUNIT EIF-3"/>
    <property type="match status" value="1"/>
</dbReference>
<sequence>MTNQEAAAATDEQFVVVDKKDVDTKDSEPSPPNDNDDDEAANNNNVEEEEAAIEIPPEIFLNGLTILSPRQKKDAKQAAVVVSVQLPPLRPEEPVASIRSAISEIIGFAHLTKYRLVLERTTTTSSVTTSTTAAANGSKKSSKHKVAAANKNLNGSSTTNGEHKEWEADNVVSTYTLDGAEMATDKLVQSLKLGRAPEVIVGQDNSTTTTATNGQDEELELDDYGDLSTLLEVLEKEEKVGEPIDHKIIIDASNFAFRVVLERYDAASIRDHMVRVRQLMEGNAPHLVTLMGDEEVVEVKEVVEKEEQIVKKDGSDNGGGDDKENGATAEEAKEKETQIELPNYPSDYDLSFGEQIKSGDLSTFFYLACGDEQTVINAKGNNAGKQNGAGSKSTDDSWMDNNNGKENKKSKANKKKSKGNKNKSNGETAASNGAAGAHVMKGNPSFVEAERSLYELNEATCIQCTVRHSGYHPPPANRRTLGDLAYIECILPGGSTVHITAFPRGFYVNRSNSSSFNPAPAKEACYSHALLDCLLQHSKSLREAWLIAQTASKNRAELIRETSMTEDSITSLLRSAVSVFPNNNSGTSIGGPLTPAPSTFTPRIDSVVQTPSWLVPLPSTNEGTWQHDKIHGSNANRTEEDLMSTYGVEMKLGGMRDWNEEIQAAREMPTDTLTERLERAKFIHKIMSEFGDAALLGVKAIFDGFITPMNTHEPSRSHVYLHNNIFFSRAIDIGMDTFKIYKGDNAARKSASRDTTNINLLHRLDKAGLHTLGMVIVEYMGVRVVCQSVIPGILHGEKSHTLTYGTIDARNPLKRDDDVHKLAEEIFGEICCVATRTVPTTPLTDERMEALKNSPVYPTQEGKKDDDKKEEDGTKTVEFCGPIEMKAILGSDKRKYLLDCTRLTPRDANWISKENGGTGLLEADAKKYNSIPSALDDDDWVTSVLRPELVSSYAEMKVGKHLSKIIKEDEDLLKGESAATGDDPSADNEAESKAKKLAEKRAKIEKAEKEYIKTLKYNVNVFIPDMRSIEDLDKDAHEQLQKDEEEVRNIARYLFETVLPKVTTAIRISSEHGLMIPLEGGSLTEFIHQYGINCRYLGRLAELAAEEEAKDIADEKVGVNLPRQRMPMCWLELLECEMVARAAKHVLNSYMIEEGVPSAKLLASFLSAVISTDEESASETELRMSKSNHSQGTLSEDDTNALVMMIDGDDDPADQRGRSEIWSDIEREVGRRFRYSLSLYGNTKSNESRGRALYLPLLRRICQRSGIRLVGKRYDLGGKCLIGGSGRLTASYPIAPTDIVDILPLVKHGASVANESFVPCSFSGGLGSLSLHVLLNDVKVIYDAAHTRLSQGVEVPIALEYLNETAALCQRVLETTVHPQIQKCLKLTATAYANSKDLDLALVAAEKCLTVSVALDGFDSSDAYNAHLAMSDIFFAQGKIVEGMKHYRAVLFLAEAMAGPSYSHAALYFNIGRQYVEAGRHEDALRFYEVATKKRNQDRVIDGVIARHYALALVRLERFKEAFDCEKNTFSLYSALYGEDHDRTKESAKYMKHFMTLAIQQGKLQQQKDKDTAKSSAADAIAKQLLAAEDARAAKKNKKANKRRTK</sequence>
<dbReference type="PROSITE" id="PS50005">
    <property type="entry name" value="TPR"/>
    <property type="match status" value="1"/>
</dbReference>
<feature type="compositionally biased region" description="Basic and acidic residues" evidence="3">
    <location>
        <begin position="17"/>
        <end position="28"/>
    </location>
</feature>
<dbReference type="PANTHER" id="PTHR12601:SF6">
    <property type="entry name" value="CLUSTERED MITOCHONDRIA PROTEIN HOMOLOG"/>
    <property type="match status" value="1"/>
</dbReference>
<dbReference type="InterPro" id="IPR011990">
    <property type="entry name" value="TPR-like_helical_dom_sf"/>
</dbReference>
<evidence type="ECO:0000256" key="2">
    <source>
        <dbReference type="PROSITE-ProRule" id="PRU00339"/>
    </source>
</evidence>
<dbReference type="InterPro" id="IPR025697">
    <property type="entry name" value="CLU_dom"/>
</dbReference>
<feature type="region of interest" description="Disordered" evidence="3">
    <location>
        <begin position="1"/>
        <end position="54"/>
    </location>
</feature>
<dbReference type="EMBL" id="HBGZ01028389">
    <property type="protein sequence ID" value="CAD9625306.1"/>
    <property type="molecule type" value="Transcribed_RNA"/>
</dbReference>
<keyword evidence="1" id="KW-0963">Cytoplasm</keyword>
<dbReference type="GO" id="GO:0005737">
    <property type="term" value="C:cytoplasm"/>
    <property type="evidence" value="ECO:0007669"/>
    <property type="project" value="TreeGrafter"/>
</dbReference>
<feature type="compositionally biased region" description="Basic and acidic residues" evidence="3">
    <location>
        <begin position="307"/>
        <end position="338"/>
    </location>
</feature>
<dbReference type="Gene3D" id="1.25.40.10">
    <property type="entry name" value="Tetratricopeptide repeat domain"/>
    <property type="match status" value="1"/>
</dbReference>
<feature type="region of interest" description="Disordered" evidence="3">
    <location>
        <begin position="844"/>
        <end position="873"/>
    </location>
</feature>
<dbReference type="InterPro" id="IPR019734">
    <property type="entry name" value="TPR_rpt"/>
</dbReference>
<dbReference type="Pfam" id="PF12807">
    <property type="entry name" value="eIF3_p135"/>
    <property type="match status" value="1"/>
</dbReference>
<feature type="domain" description="Clu" evidence="4">
    <location>
        <begin position="629"/>
        <end position="911"/>
    </location>
</feature>
<feature type="compositionally biased region" description="Low complexity" evidence="3">
    <location>
        <begin position="128"/>
        <end position="139"/>
    </location>
</feature>
<gene>
    <name evidence="5" type="ORF">SMAR0320_LOCUS20203</name>
</gene>
<feature type="repeat" description="TPR" evidence="2">
    <location>
        <begin position="1465"/>
        <end position="1498"/>
    </location>
</feature>
<reference evidence="5" key="1">
    <citation type="submission" date="2021-01" db="EMBL/GenBank/DDBJ databases">
        <authorList>
            <person name="Corre E."/>
            <person name="Pelletier E."/>
            <person name="Niang G."/>
            <person name="Scheremetjew M."/>
            <person name="Finn R."/>
            <person name="Kale V."/>
            <person name="Holt S."/>
            <person name="Cochrane G."/>
            <person name="Meng A."/>
            <person name="Brown T."/>
            <person name="Cohen L."/>
        </authorList>
    </citation>
    <scope>NUCLEOTIDE SEQUENCE</scope>
    <source>
        <strain evidence="5">SM1012Den-03</strain>
    </source>
</reference>
<feature type="region of interest" description="Disordered" evidence="3">
    <location>
        <begin position="378"/>
        <end position="437"/>
    </location>
</feature>